<evidence type="ECO:0000313" key="3">
    <source>
        <dbReference type="Proteomes" id="UP000777935"/>
    </source>
</evidence>
<dbReference type="Proteomes" id="UP000777935">
    <property type="component" value="Unassembled WGS sequence"/>
</dbReference>
<dbReference type="InterPro" id="IPR036691">
    <property type="entry name" value="Endo/exonu/phosph_ase_sf"/>
</dbReference>
<dbReference type="SUPFAM" id="SSF56219">
    <property type="entry name" value="DNase I-like"/>
    <property type="match status" value="1"/>
</dbReference>
<evidence type="ECO:0000259" key="1">
    <source>
        <dbReference type="Pfam" id="PF03372"/>
    </source>
</evidence>
<keyword evidence="3" id="KW-1185">Reference proteome</keyword>
<feature type="domain" description="Endonuclease/exonuclease/phosphatase" evidence="1">
    <location>
        <begin position="2"/>
        <end position="166"/>
    </location>
</feature>
<proteinExistence type="predicted"/>
<dbReference type="InterPro" id="IPR005135">
    <property type="entry name" value="Endo/exonuclease/phosphatase"/>
</dbReference>
<sequence>MTLQEVSRRNWSVLNGIENAVPYQAVCPFAAIGDVAIASRWPIIKDSVICPEKLGMVAAQFETPDGKVWLVSIHLHWPWPHGQRGQAEKIIDILEPLDGPILIGGDFNMVPWSYILGHFVDVTDTKIAGPVIRTFPLRDLVVLPIDHIFAPAHGQIESRPQLGSDHFGIVAQVGLTL</sequence>
<comment type="caution">
    <text evidence="2">The sequence shown here is derived from an EMBL/GenBank/DDBJ whole genome shotgun (WGS) entry which is preliminary data.</text>
</comment>
<dbReference type="Gene3D" id="3.60.10.10">
    <property type="entry name" value="Endonuclease/exonuclease/phosphatase"/>
    <property type="match status" value="1"/>
</dbReference>
<accession>A0ABX2IK48</accession>
<reference evidence="2 3" key="1">
    <citation type="submission" date="2020-06" db="EMBL/GenBank/DDBJ databases">
        <title>Sulfitobacter algicola sp. nov., isolated from green algae.</title>
        <authorList>
            <person name="Wang C."/>
        </authorList>
    </citation>
    <scope>NUCLEOTIDE SEQUENCE [LARGE SCALE GENOMIC DNA]</scope>
    <source>
        <strain evidence="2 3">1151</strain>
    </source>
</reference>
<protein>
    <recommendedName>
        <fullName evidence="1">Endonuclease/exonuclease/phosphatase domain-containing protein</fullName>
    </recommendedName>
</protein>
<organism evidence="2 3">
    <name type="scientific">Parasulfitobacter algicola</name>
    <dbReference type="NCBI Taxonomy" id="2614809"/>
    <lineage>
        <taxon>Bacteria</taxon>
        <taxon>Pseudomonadati</taxon>
        <taxon>Pseudomonadota</taxon>
        <taxon>Alphaproteobacteria</taxon>
        <taxon>Rhodobacterales</taxon>
        <taxon>Roseobacteraceae</taxon>
        <taxon>Parasulfitobacter</taxon>
    </lineage>
</organism>
<gene>
    <name evidence="2" type="ORF">HRQ87_00365</name>
</gene>
<dbReference type="Pfam" id="PF03372">
    <property type="entry name" value="Exo_endo_phos"/>
    <property type="match status" value="1"/>
</dbReference>
<name>A0ABX2IK48_9RHOB</name>
<dbReference type="EMBL" id="JABUFE010000001">
    <property type="protein sequence ID" value="NSX53249.1"/>
    <property type="molecule type" value="Genomic_DNA"/>
</dbReference>
<evidence type="ECO:0000313" key="2">
    <source>
        <dbReference type="EMBL" id="NSX53249.1"/>
    </source>
</evidence>